<organism evidence="3 4">
    <name type="scientific">Sphingobacterium hungaricum</name>
    <dbReference type="NCBI Taxonomy" id="2082723"/>
    <lineage>
        <taxon>Bacteria</taxon>
        <taxon>Pseudomonadati</taxon>
        <taxon>Bacteroidota</taxon>
        <taxon>Sphingobacteriia</taxon>
        <taxon>Sphingobacteriales</taxon>
        <taxon>Sphingobacteriaceae</taxon>
        <taxon>Sphingobacterium</taxon>
    </lineage>
</organism>
<dbReference type="Proteomes" id="UP000616201">
    <property type="component" value="Unassembled WGS sequence"/>
</dbReference>
<dbReference type="EMBL" id="PRDK01000010">
    <property type="protein sequence ID" value="MBE8715424.1"/>
    <property type="molecule type" value="Genomic_DNA"/>
</dbReference>
<evidence type="ECO:0000259" key="2">
    <source>
        <dbReference type="PROSITE" id="PS50894"/>
    </source>
</evidence>
<dbReference type="SUPFAM" id="SSF47226">
    <property type="entry name" value="Histidine-containing phosphotransfer domain, HPT domain"/>
    <property type="match status" value="1"/>
</dbReference>
<feature type="domain" description="HPt" evidence="2">
    <location>
        <begin position="19"/>
        <end position="110"/>
    </location>
</feature>
<dbReference type="GO" id="GO:0000160">
    <property type="term" value="P:phosphorelay signal transduction system"/>
    <property type="evidence" value="ECO:0007669"/>
    <property type="project" value="InterPro"/>
</dbReference>
<evidence type="ECO:0000256" key="1">
    <source>
        <dbReference type="PROSITE-ProRule" id="PRU00110"/>
    </source>
</evidence>
<dbReference type="Gene3D" id="1.20.120.160">
    <property type="entry name" value="HPT domain"/>
    <property type="match status" value="1"/>
</dbReference>
<reference evidence="3" key="1">
    <citation type="submission" date="2018-02" db="EMBL/GenBank/DDBJ databases">
        <authorList>
            <person name="Vasarhelyi B.M."/>
            <person name="Deshmukh S."/>
            <person name="Balint B."/>
            <person name="Kukolya J."/>
        </authorList>
    </citation>
    <scope>NUCLEOTIDE SEQUENCE</scope>
    <source>
        <strain evidence="3">KB22</strain>
    </source>
</reference>
<accession>A0A928YRX6</accession>
<dbReference type="InterPro" id="IPR036641">
    <property type="entry name" value="HPT_dom_sf"/>
</dbReference>
<sequence length="126" mass="14789">MKNYTILNPDVIQANMMNNRDMIRQFISLYLTQTPLDFEALKIAVANSDHTEIANKAHHIKPTMEYVGASDLRKKFQELEDYGKNKEDMEIILHYFTKTESFFQIFLQELKSYYDGISLGLLDENE</sequence>
<dbReference type="InterPro" id="IPR008207">
    <property type="entry name" value="Sig_transdc_His_kin_Hpt_dom"/>
</dbReference>
<dbReference type="GO" id="GO:0004672">
    <property type="term" value="F:protein kinase activity"/>
    <property type="evidence" value="ECO:0007669"/>
    <property type="project" value="UniProtKB-ARBA"/>
</dbReference>
<dbReference type="AlphaFoldDB" id="A0A928YRX6"/>
<keyword evidence="4" id="KW-1185">Reference proteome</keyword>
<protein>
    <recommendedName>
        <fullName evidence="2">HPt domain-containing protein</fullName>
    </recommendedName>
</protein>
<dbReference type="PROSITE" id="PS50894">
    <property type="entry name" value="HPT"/>
    <property type="match status" value="1"/>
</dbReference>
<dbReference type="RefSeq" id="WP_196935016.1">
    <property type="nucleotide sequence ID" value="NZ_MU158698.1"/>
</dbReference>
<evidence type="ECO:0000313" key="4">
    <source>
        <dbReference type="Proteomes" id="UP000616201"/>
    </source>
</evidence>
<comment type="caution">
    <text evidence="3">The sequence shown here is derived from an EMBL/GenBank/DDBJ whole genome shotgun (WGS) entry which is preliminary data.</text>
</comment>
<proteinExistence type="predicted"/>
<feature type="modified residue" description="Phosphohistidine" evidence="1">
    <location>
        <position position="58"/>
    </location>
</feature>
<gene>
    <name evidence="3" type="ORF">C4F49_17265</name>
</gene>
<name>A0A928YRX6_9SPHI</name>
<evidence type="ECO:0000313" key="3">
    <source>
        <dbReference type="EMBL" id="MBE8715424.1"/>
    </source>
</evidence>
<keyword evidence="1" id="KW-0597">Phosphoprotein</keyword>